<dbReference type="Proteomes" id="UP000676310">
    <property type="component" value="Unassembled WGS sequence"/>
</dbReference>
<proteinExistence type="predicted"/>
<feature type="compositionally biased region" description="Polar residues" evidence="1">
    <location>
        <begin position="1"/>
        <end position="23"/>
    </location>
</feature>
<dbReference type="AlphaFoldDB" id="A0A8J2N1P0"/>
<dbReference type="GeneID" id="67019731"/>
<dbReference type="RefSeq" id="XP_043171265.1">
    <property type="nucleotide sequence ID" value="XM_043315330.1"/>
</dbReference>
<reference evidence="2" key="1">
    <citation type="submission" date="2021-05" db="EMBL/GenBank/DDBJ databases">
        <authorList>
            <person name="Stam R."/>
        </authorList>
    </citation>
    <scope>NUCLEOTIDE SEQUENCE</scope>
    <source>
        <strain evidence="2">CS162</strain>
    </source>
</reference>
<protein>
    <submittedName>
        <fullName evidence="2">Uncharacterized protein</fullName>
    </submittedName>
</protein>
<feature type="region of interest" description="Disordered" evidence="1">
    <location>
        <begin position="194"/>
        <end position="236"/>
    </location>
</feature>
<dbReference type="OrthoDB" id="3692934at2759"/>
<feature type="region of interest" description="Disordered" evidence="1">
    <location>
        <begin position="159"/>
        <end position="181"/>
    </location>
</feature>
<sequence length="236" mass="25089">MSSPTVTDASLARPSTSTSSITLHETDDDASTLVQSKDKSSIRRWFNVVRQVVFSDTARKQSEASSRGKKLEEALVQTSPPLVSPGVVCVPYGASKEDITDIVSPAKVEPAAISKCDARDWQASSVPVSASASAKVDLVVAPGQAAATSTIFPDSIELDDDEATSTKPAKARLGHKPRGPTMITPAVLQKIARDNKKHQGAFSVREAEVRKSCTKAASSTSRAKEVQASPIRWSQD</sequence>
<keyword evidence="3" id="KW-1185">Reference proteome</keyword>
<evidence type="ECO:0000313" key="3">
    <source>
        <dbReference type="Proteomes" id="UP000676310"/>
    </source>
</evidence>
<evidence type="ECO:0000313" key="2">
    <source>
        <dbReference type="EMBL" id="CAG5173916.1"/>
    </source>
</evidence>
<accession>A0A8J2N1P0</accession>
<evidence type="ECO:0000256" key="1">
    <source>
        <dbReference type="SAM" id="MobiDB-lite"/>
    </source>
</evidence>
<name>A0A8J2N1P0_9PLEO</name>
<dbReference type="EMBL" id="CAJRGZ010000022">
    <property type="protein sequence ID" value="CAG5173916.1"/>
    <property type="molecule type" value="Genomic_DNA"/>
</dbReference>
<feature type="compositionally biased region" description="Basic residues" evidence="1">
    <location>
        <begin position="169"/>
        <end position="178"/>
    </location>
</feature>
<feature type="region of interest" description="Disordered" evidence="1">
    <location>
        <begin position="1"/>
        <end position="34"/>
    </location>
</feature>
<comment type="caution">
    <text evidence="2">The sequence shown here is derived from an EMBL/GenBank/DDBJ whole genome shotgun (WGS) entry which is preliminary data.</text>
</comment>
<organism evidence="2 3">
    <name type="scientific">Alternaria atra</name>
    <dbReference type="NCBI Taxonomy" id="119953"/>
    <lineage>
        <taxon>Eukaryota</taxon>
        <taxon>Fungi</taxon>
        <taxon>Dikarya</taxon>
        <taxon>Ascomycota</taxon>
        <taxon>Pezizomycotina</taxon>
        <taxon>Dothideomycetes</taxon>
        <taxon>Pleosporomycetidae</taxon>
        <taxon>Pleosporales</taxon>
        <taxon>Pleosporineae</taxon>
        <taxon>Pleosporaceae</taxon>
        <taxon>Alternaria</taxon>
        <taxon>Alternaria sect. Ulocladioides</taxon>
    </lineage>
</organism>
<gene>
    <name evidence="2" type="ORF">ALTATR162_LOCUS7701</name>
</gene>